<evidence type="ECO:0000313" key="1">
    <source>
        <dbReference type="EMBL" id="KAH3823246.1"/>
    </source>
</evidence>
<reference evidence="1" key="2">
    <citation type="submission" date="2020-11" db="EMBL/GenBank/DDBJ databases">
        <authorList>
            <person name="McCartney M.A."/>
            <person name="Auch B."/>
            <person name="Kono T."/>
            <person name="Mallez S."/>
            <person name="Becker A."/>
            <person name="Gohl D.M."/>
            <person name="Silverstein K.A.T."/>
            <person name="Koren S."/>
            <person name="Bechman K.B."/>
            <person name="Herman A."/>
            <person name="Abrahante J.E."/>
            <person name="Garbe J."/>
        </authorList>
    </citation>
    <scope>NUCLEOTIDE SEQUENCE</scope>
    <source>
        <strain evidence="1">Duluth1</strain>
        <tissue evidence="1">Whole animal</tissue>
    </source>
</reference>
<sequence>MVPFDFQTHSSFQMTPSTCPTSWLEMTLSALARTCRNPMDIESRQDTKAS</sequence>
<organism evidence="1 2">
    <name type="scientific">Dreissena polymorpha</name>
    <name type="common">Zebra mussel</name>
    <name type="synonym">Mytilus polymorpha</name>
    <dbReference type="NCBI Taxonomy" id="45954"/>
    <lineage>
        <taxon>Eukaryota</taxon>
        <taxon>Metazoa</taxon>
        <taxon>Spiralia</taxon>
        <taxon>Lophotrochozoa</taxon>
        <taxon>Mollusca</taxon>
        <taxon>Bivalvia</taxon>
        <taxon>Autobranchia</taxon>
        <taxon>Heteroconchia</taxon>
        <taxon>Euheterodonta</taxon>
        <taxon>Imparidentia</taxon>
        <taxon>Neoheterodontei</taxon>
        <taxon>Myida</taxon>
        <taxon>Dreissenoidea</taxon>
        <taxon>Dreissenidae</taxon>
        <taxon>Dreissena</taxon>
    </lineage>
</organism>
<comment type="caution">
    <text evidence="1">The sequence shown here is derived from an EMBL/GenBank/DDBJ whole genome shotgun (WGS) entry which is preliminary data.</text>
</comment>
<dbReference type="AlphaFoldDB" id="A0A9D4GT86"/>
<accession>A0A9D4GT86</accession>
<name>A0A9D4GT86_DREPO</name>
<dbReference type="EMBL" id="JAIWYP010000005">
    <property type="protein sequence ID" value="KAH3823246.1"/>
    <property type="molecule type" value="Genomic_DNA"/>
</dbReference>
<gene>
    <name evidence="1" type="ORF">DPMN_125045</name>
</gene>
<protein>
    <submittedName>
        <fullName evidence="1">Uncharacterized protein</fullName>
    </submittedName>
</protein>
<evidence type="ECO:0000313" key="2">
    <source>
        <dbReference type="Proteomes" id="UP000828390"/>
    </source>
</evidence>
<reference evidence="1" key="1">
    <citation type="journal article" date="2019" name="bioRxiv">
        <title>The Genome of the Zebra Mussel, Dreissena polymorpha: A Resource for Invasive Species Research.</title>
        <authorList>
            <person name="McCartney M.A."/>
            <person name="Auch B."/>
            <person name="Kono T."/>
            <person name="Mallez S."/>
            <person name="Zhang Y."/>
            <person name="Obille A."/>
            <person name="Becker A."/>
            <person name="Abrahante J.E."/>
            <person name="Garbe J."/>
            <person name="Badalamenti J.P."/>
            <person name="Herman A."/>
            <person name="Mangelson H."/>
            <person name="Liachko I."/>
            <person name="Sullivan S."/>
            <person name="Sone E.D."/>
            <person name="Koren S."/>
            <person name="Silverstein K.A.T."/>
            <person name="Beckman K.B."/>
            <person name="Gohl D.M."/>
        </authorList>
    </citation>
    <scope>NUCLEOTIDE SEQUENCE</scope>
    <source>
        <strain evidence="1">Duluth1</strain>
        <tissue evidence="1">Whole animal</tissue>
    </source>
</reference>
<keyword evidence="2" id="KW-1185">Reference proteome</keyword>
<proteinExistence type="predicted"/>
<dbReference type="Proteomes" id="UP000828390">
    <property type="component" value="Unassembled WGS sequence"/>
</dbReference>